<sequence>MIDLKDLNKEQREAVESTEGPLLILAGAGSGKTRVLTYRIANLIEKGVFPGNILAITFTNKAAAEMKERIQGLVGEEARNMWVSTFHSTCVRILRQDIDKIGYNKNFVIYDTNDQEKLIKECLKELNLDEKLYVPKDIINKIGSQKDVLIDADTFYRKNANDFKTRKIAEIYKLYQKKLKDNNALDFDDIIMKTVLLFKEHDDVLKYYQRKFRYIMVDEYQDTNKAQYELIKLMSSEHKNLCVVGDDDQCILKGMKITTPNGDSNIEEIKEKDNVVCAAGYGEAGIGVVDKVMKKKYVGPVIKVTTKTGREIKATPNHIGFAKINANPGVYYVYLMYKRGVGFRIGQTQDVRSRKGEIVSGLYVRLNQEHADKMWILKVCNNKAEASYYEQFFAFRYGIPTTVFETTGRKMSMTQEYINKIFNEINTQEAASRLMEDNMIFEEYPHHICNAVIKGQSTRRIVNICSFGGKRYQGTNCCSHRIALITSGDELKKSAQENDFPVRDGQRDTWRIETERKDYDEAVLYAKKIAQIDNDLEIVKKARLTEEKSFDYMHLHI</sequence>
<reference evidence="12 13" key="1">
    <citation type="journal article" date="2014" name="Genome Announc.">
        <title>Draft Genome Sequence of Fervidicella metallireducens Strain AeBT, an Iron-Reducing Thermoanaerobe from the Great Artesian Basin.</title>
        <authorList>
            <person name="Patel B.K."/>
        </authorList>
    </citation>
    <scope>NUCLEOTIDE SEQUENCE [LARGE SCALE GENOMIC DNA]</scope>
    <source>
        <strain evidence="12 13">AeB</strain>
    </source>
</reference>
<keyword evidence="13" id="KW-1185">Reference proteome</keyword>
<dbReference type="Proteomes" id="UP000019681">
    <property type="component" value="Unassembled WGS sequence"/>
</dbReference>
<dbReference type="SMART" id="SM00306">
    <property type="entry name" value="HintN"/>
    <property type="match status" value="1"/>
</dbReference>
<dbReference type="InterPro" id="IPR000212">
    <property type="entry name" value="DNA_helicase_UvrD/REP"/>
</dbReference>
<comment type="caution">
    <text evidence="12">The sequence shown here is derived from an EMBL/GenBank/DDBJ whole genome shotgun (WGS) entry which is preliminary data.</text>
</comment>
<dbReference type="CDD" id="cd00081">
    <property type="entry name" value="Hint"/>
    <property type="match status" value="1"/>
</dbReference>
<dbReference type="Pfam" id="PF00580">
    <property type="entry name" value="UvrD-helicase"/>
    <property type="match status" value="1"/>
</dbReference>
<dbReference type="PROSITE" id="PS51198">
    <property type="entry name" value="UVRD_HELICASE_ATP_BIND"/>
    <property type="match status" value="1"/>
</dbReference>
<dbReference type="InterPro" id="IPR013986">
    <property type="entry name" value="DExx_box_DNA_helicase_dom_sf"/>
</dbReference>
<keyword evidence="6" id="KW-0413">Isomerase</keyword>
<evidence type="ECO:0000256" key="8">
    <source>
        <dbReference type="ARBA" id="ARBA00034808"/>
    </source>
</evidence>
<dbReference type="SUPFAM" id="SSF51294">
    <property type="entry name" value="Hedgehog/intein (Hint) domain"/>
    <property type="match status" value="1"/>
</dbReference>
<keyword evidence="5" id="KW-0238">DNA-binding</keyword>
<evidence type="ECO:0000256" key="1">
    <source>
        <dbReference type="ARBA" id="ARBA00022741"/>
    </source>
</evidence>
<dbReference type="RefSeq" id="WP_423219572.1">
    <property type="nucleotide sequence ID" value="NZ_AZQP01000008.1"/>
</dbReference>
<dbReference type="PROSITE" id="PS50817">
    <property type="entry name" value="INTEIN_N_TER"/>
    <property type="match status" value="1"/>
</dbReference>
<evidence type="ECO:0000256" key="7">
    <source>
        <dbReference type="ARBA" id="ARBA00034617"/>
    </source>
</evidence>
<dbReference type="InterPro" id="IPR014016">
    <property type="entry name" value="UvrD-like_ATP-bd"/>
</dbReference>
<dbReference type="GO" id="GO:0043138">
    <property type="term" value="F:3'-5' DNA helicase activity"/>
    <property type="evidence" value="ECO:0007669"/>
    <property type="project" value="UniProtKB-EC"/>
</dbReference>
<dbReference type="FunFam" id="1.10.10.160:FF:000001">
    <property type="entry name" value="ATP-dependent DNA helicase"/>
    <property type="match status" value="1"/>
</dbReference>
<dbReference type="CDD" id="cd17932">
    <property type="entry name" value="DEXQc_UvrD"/>
    <property type="match status" value="1"/>
</dbReference>
<dbReference type="GO" id="GO:0000725">
    <property type="term" value="P:recombinational repair"/>
    <property type="evidence" value="ECO:0007669"/>
    <property type="project" value="TreeGrafter"/>
</dbReference>
<comment type="catalytic activity">
    <reaction evidence="9">
        <text>ATP + H2O = ADP + phosphate + H(+)</text>
        <dbReference type="Rhea" id="RHEA:13065"/>
        <dbReference type="ChEBI" id="CHEBI:15377"/>
        <dbReference type="ChEBI" id="CHEBI:15378"/>
        <dbReference type="ChEBI" id="CHEBI:30616"/>
        <dbReference type="ChEBI" id="CHEBI:43474"/>
        <dbReference type="ChEBI" id="CHEBI:456216"/>
        <dbReference type="EC" id="5.6.2.4"/>
    </reaction>
</comment>
<feature type="domain" description="UvrD-like helicase ATP-binding" evidence="11">
    <location>
        <begin position="5"/>
        <end position="321"/>
    </location>
</feature>
<dbReference type="InterPro" id="IPR036844">
    <property type="entry name" value="Hint_dom_sf"/>
</dbReference>
<evidence type="ECO:0000259" key="11">
    <source>
        <dbReference type="PROSITE" id="PS51198"/>
    </source>
</evidence>
<dbReference type="PANTHER" id="PTHR11070:SF2">
    <property type="entry name" value="ATP-DEPENDENT DNA HELICASE SRS2"/>
    <property type="match status" value="1"/>
</dbReference>
<dbReference type="GO" id="GO:0005524">
    <property type="term" value="F:ATP binding"/>
    <property type="evidence" value="ECO:0007669"/>
    <property type="project" value="UniProtKB-UniRule"/>
</dbReference>
<dbReference type="Gene3D" id="2.170.16.10">
    <property type="entry name" value="Hedgehog/Intein (Hint) domain"/>
    <property type="match status" value="1"/>
</dbReference>
<gene>
    <name evidence="12" type="ORF">Q428_04285</name>
</gene>
<evidence type="ECO:0000256" key="2">
    <source>
        <dbReference type="ARBA" id="ARBA00022801"/>
    </source>
</evidence>
<dbReference type="InterPro" id="IPR006141">
    <property type="entry name" value="Intein_N"/>
</dbReference>
<dbReference type="EC" id="5.6.2.4" evidence="8"/>
<comment type="catalytic activity">
    <reaction evidence="7">
        <text>Couples ATP hydrolysis with the unwinding of duplex DNA by translocating in the 3'-5' direction.</text>
        <dbReference type="EC" id="5.6.2.4"/>
    </reaction>
</comment>
<dbReference type="GO" id="GO:0003677">
    <property type="term" value="F:DNA binding"/>
    <property type="evidence" value="ECO:0007669"/>
    <property type="project" value="UniProtKB-KW"/>
</dbReference>
<dbReference type="GO" id="GO:0016887">
    <property type="term" value="F:ATP hydrolysis activity"/>
    <property type="evidence" value="ECO:0007669"/>
    <property type="project" value="RHEA"/>
</dbReference>
<keyword evidence="3 10" id="KW-0347">Helicase</keyword>
<dbReference type="GO" id="GO:0009314">
    <property type="term" value="P:response to radiation"/>
    <property type="evidence" value="ECO:0007669"/>
    <property type="project" value="UniProtKB-ARBA"/>
</dbReference>
<evidence type="ECO:0000313" key="12">
    <source>
        <dbReference type="EMBL" id="EYE89174.1"/>
    </source>
</evidence>
<dbReference type="PANTHER" id="PTHR11070">
    <property type="entry name" value="UVRD / RECB / PCRA DNA HELICASE FAMILY MEMBER"/>
    <property type="match status" value="1"/>
</dbReference>
<dbReference type="SUPFAM" id="SSF52540">
    <property type="entry name" value="P-loop containing nucleoside triphosphate hydrolases"/>
    <property type="match status" value="1"/>
</dbReference>
<dbReference type="NCBIfam" id="TIGR01445">
    <property type="entry name" value="intein_Nterm"/>
    <property type="match status" value="1"/>
</dbReference>
<keyword evidence="4 10" id="KW-0067">ATP-binding</keyword>
<name>A0A017RXP9_9CLOT</name>
<dbReference type="InterPro" id="IPR003587">
    <property type="entry name" value="Hint_dom_N"/>
</dbReference>
<organism evidence="12 13">
    <name type="scientific">Fervidicella metallireducens AeB</name>
    <dbReference type="NCBI Taxonomy" id="1403537"/>
    <lineage>
        <taxon>Bacteria</taxon>
        <taxon>Bacillati</taxon>
        <taxon>Bacillota</taxon>
        <taxon>Clostridia</taxon>
        <taxon>Eubacteriales</taxon>
        <taxon>Clostridiaceae</taxon>
        <taxon>Fervidicella</taxon>
    </lineage>
</organism>
<evidence type="ECO:0000256" key="6">
    <source>
        <dbReference type="ARBA" id="ARBA00023235"/>
    </source>
</evidence>
<dbReference type="GO" id="GO:0016539">
    <property type="term" value="P:intein-mediated protein splicing"/>
    <property type="evidence" value="ECO:0007669"/>
    <property type="project" value="InterPro"/>
</dbReference>
<accession>A0A017RXP9</accession>
<evidence type="ECO:0000256" key="3">
    <source>
        <dbReference type="ARBA" id="ARBA00022806"/>
    </source>
</evidence>
<dbReference type="InterPro" id="IPR027417">
    <property type="entry name" value="P-loop_NTPase"/>
</dbReference>
<evidence type="ECO:0000256" key="9">
    <source>
        <dbReference type="ARBA" id="ARBA00048988"/>
    </source>
</evidence>
<keyword evidence="2 10" id="KW-0378">Hydrolase</keyword>
<dbReference type="GO" id="GO:0005829">
    <property type="term" value="C:cytosol"/>
    <property type="evidence" value="ECO:0007669"/>
    <property type="project" value="TreeGrafter"/>
</dbReference>
<dbReference type="Gene3D" id="1.10.10.160">
    <property type="match status" value="1"/>
</dbReference>
<evidence type="ECO:0000256" key="10">
    <source>
        <dbReference type="PROSITE-ProRule" id="PRU00560"/>
    </source>
</evidence>
<proteinExistence type="predicted"/>
<protein>
    <recommendedName>
        <fullName evidence="8">DNA 3'-5' helicase</fullName>
        <ecNumber evidence="8">5.6.2.4</ecNumber>
    </recommendedName>
</protein>
<dbReference type="EMBL" id="AZQP01000008">
    <property type="protein sequence ID" value="EYE89174.1"/>
    <property type="molecule type" value="Genomic_DNA"/>
</dbReference>
<evidence type="ECO:0000256" key="5">
    <source>
        <dbReference type="ARBA" id="ARBA00023125"/>
    </source>
</evidence>
<evidence type="ECO:0000256" key="4">
    <source>
        <dbReference type="ARBA" id="ARBA00022840"/>
    </source>
</evidence>
<feature type="binding site" evidence="10">
    <location>
        <begin position="26"/>
        <end position="33"/>
    </location>
    <ligand>
        <name>ATP</name>
        <dbReference type="ChEBI" id="CHEBI:30616"/>
    </ligand>
</feature>
<dbReference type="GO" id="GO:0033202">
    <property type="term" value="C:DNA helicase complex"/>
    <property type="evidence" value="ECO:0007669"/>
    <property type="project" value="TreeGrafter"/>
</dbReference>
<keyword evidence="1 10" id="KW-0547">Nucleotide-binding</keyword>
<dbReference type="Gene3D" id="3.40.50.300">
    <property type="entry name" value="P-loop containing nucleotide triphosphate hydrolases"/>
    <property type="match status" value="1"/>
</dbReference>
<dbReference type="STRING" id="1403537.Q428_04285"/>
<dbReference type="AlphaFoldDB" id="A0A017RXP9"/>
<evidence type="ECO:0000313" key="13">
    <source>
        <dbReference type="Proteomes" id="UP000019681"/>
    </source>
</evidence>